<evidence type="ECO:0000313" key="2">
    <source>
        <dbReference type="EMBL" id="ORM90219.1"/>
    </source>
</evidence>
<keyword evidence="3" id="KW-1185">Reference proteome</keyword>
<dbReference type="AlphaFoldDB" id="A0A1X1EMU7"/>
<name>A0A1X1EMU7_PANCY</name>
<reference evidence="2 3" key="1">
    <citation type="journal article" date="2017" name="Antonie Van Leeuwenhoek">
        <title>Phylogenomic resolution of the bacterial genus Pantoea and its relationship with Erwinia and Tatumella.</title>
        <authorList>
            <person name="Palmer M."/>
            <person name="Steenkamp E.T."/>
            <person name="Coetzee M.P."/>
            <person name="Chan W.Y."/>
            <person name="van Zyl E."/>
            <person name="De Maayer P."/>
            <person name="Coutinho T.A."/>
            <person name="Blom J."/>
            <person name="Smits T.H."/>
            <person name="Duffy B."/>
            <person name="Venter S.N."/>
        </authorList>
    </citation>
    <scope>NUCLEOTIDE SEQUENCE [LARGE SCALE GENOMIC DNA]</scope>
    <source>
        <strain evidence="2 3">LMG 2657</strain>
    </source>
</reference>
<evidence type="ECO:0000259" key="1">
    <source>
        <dbReference type="PROSITE" id="PS51186"/>
    </source>
</evidence>
<organism evidence="2 3">
    <name type="scientific">Pantoea cypripedii</name>
    <name type="common">Pectobacterium cypripedii</name>
    <name type="synonym">Erwinia cypripedii</name>
    <dbReference type="NCBI Taxonomy" id="55209"/>
    <lineage>
        <taxon>Bacteria</taxon>
        <taxon>Pseudomonadati</taxon>
        <taxon>Pseudomonadota</taxon>
        <taxon>Gammaproteobacteria</taxon>
        <taxon>Enterobacterales</taxon>
        <taxon>Erwiniaceae</taxon>
        <taxon>Pantoea</taxon>
    </lineage>
</organism>
<dbReference type="STRING" id="55209.HA50_27175"/>
<dbReference type="RefSeq" id="WP_084879968.1">
    <property type="nucleotide sequence ID" value="NZ_JAGGMY010000001.1"/>
</dbReference>
<dbReference type="GO" id="GO:0016747">
    <property type="term" value="F:acyltransferase activity, transferring groups other than amino-acyl groups"/>
    <property type="evidence" value="ECO:0007669"/>
    <property type="project" value="InterPro"/>
</dbReference>
<comment type="caution">
    <text evidence="2">The sequence shown here is derived from an EMBL/GenBank/DDBJ whole genome shotgun (WGS) entry which is preliminary data.</text>
</comment>
<dbReference type="CDD" id="cd04301">
    <property type="entry name" value="NAT_SF"/>
    <property type="match status" value="1"/>
</dbReference>
<evidence type="ECO:0000313" key="3">
    <source>
        <dbReference type="Proteomes" id="UP000193749"/>
    </source>
</evidence>
<keyword evidence="2" id="KW-0808">Transferase</keyword>
<dbReference type="Gene3D" id="3.40.630.30">
    <property type="match status" value="1"/>
</dbReference>
<dbReference type="InterPro" id="IPR000182">
    <property type="entry name" value="GNAT_dom"/>
</dbReference>
<accession>A0A1X1EMU7</accession>
<feature type="domain" description="N-acetyltransferase" evidence="1">
    <location>
        <begin position="4"/>
        <end position="141"/>
    </location>
</feature>
<dbReference type="Proteomes" id="UP000193749">
    <property type="component" value="Unassembled WGS sequence"/>
</dbReference>
<dbReference type="OrthoDB" id="9787920at2"/>
<dbReference type="EMBL" id="MLJI01000002">
    <property type="protein sequence ID" value="ORM90219.1"/>
    <property type="molecule type" value="Genomic_DNA"/>
</dbReference>
<dbReference type="InterPro" id="IPR016181">
    <property type="entry name" value="Acyl_CoA_acyltransferase"/>
</dbReference>
<protein>
    <submittedName>
        <fullName evidence="2">GNAT family N-acetyltransferase</fullName>
    </submittedName>
</protein>
<dbReference type="PROSITE" id="PS51186">
    <property type="entry name" value="GNAT"/>
    <property type="match status" value="1"/>
</dbReference>
<dbReference type="Pfam" id="PF00583">
    <property type="entry name" value="Acetyltransf_1"/>
    <property type="match status" value="1"/>
</dbReference>
<sequence>MKAMHIDVSDAISTEDFRVIENGLNHYNDDITGFNDRQPLSVIVRDSNTGNALGGITGRSSLGLLFIDLVWLAPELRSQGLGKELLSRFEIEGKKRGCIAAVLYTISFQAPDFYKKNGWEVFGEVSCKPDGTSRVFMKKTL</sequence>
<gene>
    <name evidence="2" type="ORF">HA50_27175</name>
</gene>
<proteinExistence type="predicted"/>
<dbReference type="SUPFAM" id="SSF55729">
    <property type="entry name" value="Acyl-CoA N-acyltransferases (Nat)"/>
    <property type="match status" value="1"/>
</dbReference>